<dbReference type="Pfam" id="PF16589">
    <property type="entry name" value="BRCT_2"/>
    <property type="match status" value="1"/>
</dbReference>
<dbReference type="InterPro" id="IPR029710">
    <property type="entry name" value="LIG4"/>
</dbReference>
<dbReference type="EMBL" id="REGN01012466">
    <property type="protein sequence ID" value="RMZ95310.1"/>
    <property type="molecule type" value="Genomic_DNA"/>
</dbReference>
<dbReference type="OrthoDB" id="151490at2759"/>
<dbReference type="InterPro" id="IPR021536">
    <property type="entry name" value="DNA_ligase_IV_dom"/>
</dbReference>
<organism evidence="22 23">
    <name type="scientific">Brachionus plicatilis</name>
    <name type="common">Marine rotifer</name>
    <name type="synonym">Brachionus muelleri</name>
    <dbReference type="NCBI Taxonomy" id="10195"/>
    <lineage>
        <taxon>Eukaryota</taxon>
        <taxon>Metazoa</taxon>
        <taxon>Spiralia</taxon>
        <taxon>Gnathifera</taxon>
        <taxon>Rotifera</taxon>
        <taxon>Eurotatoria</taxon>
        <taxon>Monogononta</taxon>
        <taxon>Pseudotrocha</taxon>
        <taxon>Ploima</taxon>
        <taxon>Brachionidae</taxon>
        <taxon>Brachionus</taxon>
    </lineage>
</organism>
<dbReference type="STRING" id="10195.A0A3M7P955"/>
<dbReference type="GO" id="GO:0003910">
    <property type="term" value="F:DNA ligase (ATP) activity"/>
    <property type="evidence" value="ECO:0007669"/>
    <property type="project" value="UniProtKB-EC"/>
</dbReference>
<dbReference type="GO" id="GO:0046872">
    <property type="term" value="F:metal ion binding"/>
    <property type="evidence" value="ECO:0007669"/>
    <property type="project" value="UniProtKB-KW"/>
</dbReference>
<keyword evidence="7" id="KW-0479">Metal-binding</keyword>
<reference evidence="22 23" key="1">
    <citation type="journal article" date="2018" name="Sci. Rep.">
        <title>Genomic signatures of local adaptation to the degree of environmental predictability in rotifers.</title>
        <authorList>
            <person name="Franch-Gras L."/>
            <person name="Hahn C."/>
            <person name="Garcia-Roger E.M."/>
            <person name="Carmona M.J."/>
            <person name="Serra M."/>
            <person name="Gomez A."/>
        </authorList>
    </citation>
    <scope>NUCLEOTIDE SEQUENCE [LARGE SCALE GENOMIC DNA]</scope>
    <source>
        <strain evidence="22">HYR1</strain>
    </source>
</reference>
<dbReference type="CDD" id="cd07903">
    <property type="entry name" value="Adenylation_DNA_ligase_IV"/>
    <property type="match status" value="1"/>
</dbReference>
<name>A0A3M7P955_BRAPC</name>
<evidence type="ECO:0000256" key="10">
    <source>
        <dbReference type="ARBA" id="ARBA00022763"/>
    </source>
</evidence>
<dbReference type="PROSITE" id="PS50160">
    <property type="entry name" value="DNA_LIGASE_A3"/>
    <property type="match status" value="1"/>
</dbReference>
<comment type="cofactor">
    <cofactor evidence="1">
        <name>Mg(2+)</name>
        <dbReference type="ChEBI" id="CHEBI:18420"/>
    </cofactor>
</comment>
<comment type="similarity">
    <text evidence="3 19">Belongs to the ATP-dependent DNA ligase family.</text>
</comment>
<dbReference type="InterPro" id="IPR012309">
    <property type="entry name" value="DNA_ligase_ATP-dep_C"/>
</dbReference>
<dbReference type="InterPro" id="IPR016059">
    <property type="entry name" value="DNA_ligase_ATP-dep_CS"/>
</dbReference>
<dbReference type="Pfam" id="PF04675">
    <property type="entry name" value="DNA_ligase_A_N"/>
    <property type="match status" value="1"/>
</dbReference>
<evidence type="ECO:0000256" key="15">
    <source>
        <dbReference type="ARBA" id="ARBA00023242"/>
    </source>
</evidence>
<dbReference type="FunFam" id="2.40.50.140:FF:000150">
    <property type="entry name" value="DNA ligase"/>
    <property type="match status" value="1"/>
</dbReference>
<dbReference type="PANTHER" id="PTHR45997">
    <property type="entry name" value="DNA LIGASE 4"/>
    <property type="match status" value="1"/>
</dbReference>
<evidence type="ECO:0000256" key="4">
    <source>
        <dbReference type="ARBA" id="ARBA00012727"/>
    </source>
</evidence>
<dbReference type="Gene3D" id="3.30.470.30">
    <property type="entry name" value="DNA ligase/mRNA capping enzyme"/>
    <property type="match status" value="1"/>
</dbReference>
<dbReference type="InterPro" id="IPR044125">
    <property type="entry name" value="Adenylation_DNA_ligase_IV"/>
</dbReference>
<dbReference type="EC" id="6.5.1.1" evidence="4"/>
<dbReference type="Pfam" id="PF00533">
    <property type="entry name" value="BRCT"/>
    <property type="match status" value="1"/>
</dbReference>
<dbReference type="PANTHER" id="PTHR45997:SF1">
    <property type="entry name" value="DNA LIGASE 4"/>
    <property type="match status" value="1"/>
</dbReference>
<dbReference type="Gene3D" id="3.40.50.10190">
    <property type="entry name" value="BRCT domain"/>
    <property type="match status" value="2"/>
</dbReference>
<dbReference type="AlphaFoldDB" id="A0A3M7P955"/>
<dbReference type="CDD" id="cd07968">
    <property type="entry name" value="OBF_DNA_ligase_IV"/>
    <property type="match status" value="1"/>
</dbReference>
<dbReference type="SMART" id="SM00292">
    <property type="entry name" value="BRCT"/>
    <property type="match status" value="2"/>
</dbReference>
<gene>
    <name evidence="22" type="ORF">BpHYR1_012901</name>
</gene>
<keyword evidence="6 22" id="KW-0436">Ligase</keyword>
<dbReference type="InterPro" id="IPR000977">
    <property type="entry name" value="DNA_ligase_ATP-dep"/>
</dbReference>
<dbReference type="FunFam" id="3.40.50.10190:FF:000027">
    <property type="entry name" value="DNA ligase"/>
    <property type="match status" value="1"/>
</dbReference>
<evidence type="ECO:0000256" key="14">
    <source>
        <dbReference type="ARBA" id="ARBA00023204"/>
    </source>
</evidence>
<dbReference type="NCBIfam" id="TIGR00574">
    <property type="entry name" value="dnl1"/>
    <property type="match status" value="1"/>
</dbReference>
<dbReference type="GO" id="GO:0005958">
    <property type="term" value="C:DNA-dependent protein kinase-DNA ligase 4 complex"/>
    <property type="evidence" value="ECO:0007669"/>
    <property type="project" value="TreeGrafter"/>
</dbReference>
<dbReference type="SUPFAM" id="SSF56091">
    <property type="entry name" value="DNA ligase/mRNA capping enzyme, catalytic domain"/>
    <property type="match status" value="1"/>
</dbReference>
<dbReference type="Gene3D" id="2.40.50.140">
    <property type="entry name" value="Nucleic acid-binding proteins"/>
    <property type="match status" value="1"/>
</dbReference>
<sequence length="932" mass="107347">MENKNLENTVGSHVTFKSFCNLLEKIIQIDETPQHARKTGKIEEKKNLVRKFIEYWRQTAKAHNLDDNFYPVMRLLLPHDDDRVYGLKETKLAKYLIEALCIGSKTEDALKLLNYRAPTKIKSEGDFAGTAFFILKNRCRDDLTLNMDEINHHLDQIAVSNAKGKDGQKQVNTSIKHLLLNLSAIQLKWLIRIIIKDLKIGIKETAILDAFHPDALDVYNFTSSIEKVCSMLNDPEKRYNELGVQVGSACRPMLGEKAKPNKIEELLGGRQFYIETKFDGERFQMHKIGNKFMYFSRNGYDYTETFGEDIHSGSLTPFIFSALSKEATNLILDGEMCAYNSKEKLLLSKGDDIDVKSARKYDSIQTCFCVFDILLFNDTVLTNRPLKERVEFIRKCCSEIEGRIQYSVQQKALSNQQVVDALNKAIDSRLEGIVVKDPESVYKPSQRGGGWYKVKPDYMAGLNDDLDLIVLGGYYGSGKRGGLISHFLVGLLVDQEGDDEVKKFCSLCKIGSGYTHKELLEYNYKLAEKWKKFEKKSAPVHLELGNEKPDLWIEPKDSIIVQVKAVEVNASEKYKPGCTLRFPRLEKFRPDKQWFECMKLSEFDELRNKNSGKLTNRHLDLADMDNELNFEEDGPSPSKRKRRIGNKMPKTTVASIYRGIDPMMVEKAGDLFQGKEFCISIEDDLKKKSALEQCVAELGGELVQNATKNTYCIIANRCTHRIKSYIKIGLYDVVKTEWLDKCLKHGRLCQWKPNDMIHSKPKTRQMFAKLYDSYGDSYTEDVSVDCLKEMFNSGSFVKEEFKPLMDLEFRLELRCKMAEFENKYFPDNSKYGLFRMCLFYFDCFTHVNVDLKTKNIGLELVELKARWHGGFVLSKIDANVTHCVVDKSDLTRLEKIKEINRKKNRKFRVVSSQWILDSIKAARLRDELSYVL</sequence>
<keyword evidence="12" id="KW-0460">Magnesium</keyword>
<dbReference type="GO" id="GO:0071897">
    <property type="term" value="P:DNA biosynthetic process"/>
    <property type="evidence" value="ECO:0007669"/>
    <property type="project" value="InterPro"/>
</dbReference>
<evidence type="ECO:0000256" key="7">
    <source>
        <dbReference type="ARBA" id="ARBA00022723"/>
    </source>
</evidence>
<evidence type="ECO:0000256" key="17">
    <source>
        <dbReference type="ARBA" id="ARBA00031942"/>
    </source>
</evidence>
<feature type="domain" description="BRCT" evidence="21">
    <location>
        <begin position="667"/>
        <end position="756"/>
    </location>
</feature>
<evidence type="ECO:0000313" key="23">
    <source>
        <dbReference type="Proteomes" id="UP000276133"/>
    </source>
</evidence>
<evidence type="ECO:0000256" key="12">
    <source>
        <dbReference type="ARBA" id="ARBA00022842"/>
    </source>
</evidence>
<keyword evidence="15" id="KW-0539">Nucleus</keyword>
<evidence type="ECO:0000259" key="20">
    <source>
        <dbReference type="PROSITE" id="PS50160"/>
    </source>
</evidence>
<dbReference type="Proteomes" id="UP000276133">
    <property type="component" value="Unassembled WGS sequence"/>
</dbReference>
<evidence type="ECO:0000256" key="11">
    <source>
        <dbReference type="ARBA" id="ARBA00022840"/>
    </source>
</evidence>
<dbReference type="InterPro" id="IPR036420">
    <property type="entry name" value="BRCT_dom_sf"/>
</dbReference>
<evidence type="ECO:0000256" key="5">
    <source>
        <dbReference type="ARBA" id="ARBA00022073"/>
    </source>
</evidence>
<dbReference type="InterPro" id="IPR012340">
    <property type="entry name" value="NA-bd_OB-fold"/>
</dbReference>
<dbReference type="SUPFAM" id="SSF52113">
    <property type="entry name" value="BRCT domain"/>
    <property type="match status" value="2"/>
</dbReference>
<dbReference type="InterPro" id="IPR012308">
    <property type="entry name" value="DNA_ligase_ATP-dep_N"/>
</dbReference>
<accession>A0A3M7P955</accession>
<keyword evidence="8" id="KW-0677">Repeat</keyword>
<comment type="caution">
    <text evidence="22">The sequence shown here is derived from an EMBL/GenBank/DDBJ whole genome shotgun (WGS) entry which is preliminary data.</text>
</comment>
<evidence type="ECO:0000256" key="2">
    <source>
        <dbReference type="ARBA" id="ARBA00004123"/>
    </source>
</evidence>
<evidence type="ECO:0000256" key="13">
    <source>
        <dbReference type="ARBA" id="ARBA00023172"/>
    </source>
</evidence>
<keyword evidence="23" id="KW-1185">Reference proteome</keyword>
<evidence type="ECO:0000256" key="1">
    <source>
        <dbReference type="ARBA" id="ARBA00001946"/>
    </source>
</evidence>
<dbReference type="PROSITE" id="PS00333">
    <property type="entry name" value="DNA_LIGASE_A2"/>
    <property type="match status" value="1"/>
</dbReference>
<dbReference type="SUPFAM" id="SSF117018">
    <property type="entry name" value="ATP-dependent DNA ligase DNA-binding domain"/>
    <property type="match status" value="1"/>
</dbReference>
<evidence type="ECO:0000256" key="6">
    <source>
        <dbReference type="ARBA" id="ARBA00022598"/>
    </source>
</evidence>
<feature type="domain" description="BRCT" evidence="21">
    <location>
        <begin position="829"/>
        <end position="932"/>
    </location>
</feature>
<dbReference type="InterPro" id="IPR012310">
    <property type="entry name" value="DNA_ligase_ATP-dep_cent"/>
</dbReference>
<comment type="subcellular location">
    <subcellularLocation>
        <location evidence="2">Nucleus</location>
    </subcellularLocation>
</comment>
<evidence type="ECO:0000259" key="21">
    <source>
        <dbReference type="PROSITE" id="PS50172"/>
    </source>
</evidence>
<keyword evidence="14" id="KW-0234">DNA repair</keyword>
<evidence type="ECO:0000256" key="3">
    <source>
        <dbReference type="ARBA" id="ARBA00007572"/>
    </source>
</evidence>
<evidence type="ECO:0000256" key="19">
    <source>
        <dbReference type="RuleBase" id="RU004196"/>
    </source>
</evidence>
<dbReference type="GO" id="GO:0032807">
    <property type="term" value="C:DNA ligase IV complex"/>
    <property type="evidence" value="ECO:0007669"/>
    <property type="project" value="TreeGrafter"/>
</dbReference>
<evidence type="ECO:0000313" key="22">
    <source>
        <dbReference type="EMBL" id="RMZ95310.1"/>
    </source>
</evidence>
<dbReference type="GO" id="GO:0006303">
    <property type="term" value="P:double-strand break repair via nonhomologous end joining"/>
    <property type="evidence" value="ECO:0007669"/>
    <property type="project" value="TreeGrafter"/>
</dbReference>
<keyword evidence="10" id="KW-0227">DNA damage</keyword>
<keyword evidence="13" id="KW-0233">DNA recombination</keyword>
<dbReference type="Pfam" id="PF04679">
    <property type="entry name" value="DNA_ligase_A_C"/>
    <property type="match status" value="1"/>
</dbReference>
<evidence type="ECO:0000256" key="8">
    <source>
        <dbReference type="ARBA" id="ARBA00022737"/>
    </source>
</evidence>
<dbReference type="Pfam" id="PF11411">
    <property type="entry name" value="DNA_ligase_IV"/>
    <property type="match status" value="1"/>
</dbReference>
<comment type="catalytic activity">
    <reaction evidence="18">
        <text>ATP + (deoxyribonucleotide)n-3'-hydroxyl + 5'-phospho-(deoxyribonucleotide)m = (deoxyribonucleotide)n+m + AMP + diphosphate.</text>
        <dbReference type="EC" id="6.5.1.1"/>
    </reaction>
</comment>
<dbReference type="GO" id="GO:0005524">
    <property type="term" value="F:ATP binding"/>
    <property type="evidence" value="ECO:0007669"/>
    <property type="project" value="UniProtKB-KW"/>
</dbReference>
<evidence type="ECO:0000256" key="9">
    <source>
        <dbReference type="ARBA" id="ARBA00022741"/>
    </source>
</evidence>
<dbReference type="InterPro" id="IPR036599">
    <property type="entry name" value="DNA_ligase_N_sf"/>
</dbReference>
<evidence type="ECO:0000256" key="16">
    <source>
        <dbReference type="ARBA" id="ARBA00030676"/>
    </source>
</evidence>
<dbReference type="PROSITE" id="PS50172">
    <property type="entry name" value="BRCT"/>
    <property type="match status" value="2"/>
</dbReference>
<dbReference type="InterPro" id="IPR001357">
    <property type="entry name" value="BRCT_dom"/>
</dbReference>
<feature type="domain" description="ATP-dependent DNA ligase family profile" evidence="20">
    <location>
        <begin position="359"/>
        <end position="493"/>
    </location>
</feature>
<dbReference type="GO" id="GO:0006297">
    <property type="term" value="P:nucleotide-excision repair, DNA gap filling"/>
    <property type="evidence" value="ECO:0007669"/>
    <property type="project" value="TreeGrafter"/>
</dbReference>
<evidence type="ECO:0000256" key="18">
    <source>
        <dbReference type="ARBA" id="ARBA00034003"/>
    </source>
</evidence>
<keyword evidence="9" id="KW-0547">Nucleotide-binding</keyword>
<protein>
    <recommendedName>
        <fullName evidence="5">DNA ligase 4</fullName>
        <ecNumber evidence="4">6.5.1.1</ecNumber>
    </recommendedName>
    <alternativeName>
        <fullName evidence="17">DNA ligase IV</fullName>
    </alternativeName>
    <alternativeName>
        <fullName evidence="16">Polydeoxyribonucleotide synthase [ATP] 4</fullName>
    </alternativeName>
</protein>
<dbReference type="GO" id="GO:0006310">
    <property type="term" value="P:DNA recombination"/>
    <property type="evidence" value="ECO:0007669"/>
    <property type="project" value="UniProtKB-KW"/>
</dbReference>
<dbReference type="GO" id="GO:0003677">
    <property type="term" value="F:DNA binding"/>
    <property type="evidence" value="ECO:0007669"/>
    <property type="project" value="InterPro"/>
</dbReference>
<dbReference type="Gene3D" id="1.10.3260.10">
    <property type="entry name" value="DNA ligase, ATP-dependent, N-terminal domain"/>
    <property type="match status" value="1"/>
</dbReference>
<keyword evidence="11" id="KW-0067">ATP-binding</keyword>
<dbReference type="SUPFAM" id="SSF50249">
    <property type="entry name" value="Nucleic acid-binding proteins"/>
    <property type="match status" value="1"/>
</dbReference>
<dbReference type="Pfam" id="PF01068">
    <property type="entry name" value="DNA_ligase_A_M"/>
    <property type="match status" value="1"/>
</dbReference>
<proteinExistence type="inferred from homology"/>